<protein>
    <submittedName>
        <fullName evidence="4">Acetyltransferase (GNAT) family protein</fullName>
    </submittedName>
</protein>
<evidence type="ECO:0000313" key="4">
    <source>
        <dbReference type="EMBL" id="TCL00548.1"/>
    </source>
</evidence>
<dbReference type="Gene3D" id="3.40.630.30">
    <property type="match status" value="1"/>
</dbReference>
<dbReference type="InterPro" id="IPR000182">
    <property type="entry name" value="GNAT_dom"/>
</dbReference>
<dbReference type="GO" id="GO:0016747">
    <property type="term" value="F:acyltransferase activity, transferring groups other than amino-acyl groups"/>
    <property type="evidence" value="ECO:0007669"/>
    <property type="project" value="InterPro"/>
</dbReference>
<comment type="caution">
    <text evidence="4">The sequence shown here is derived from an EMBL/GenBank/DDBJ whole genome shotgun (WGS) entry which is preliminary data.</text>
</comment>
<name>A0A4R1N2T8_9RHOB</name>
<evidence type="ECO:0000313" key="5">
    <source>
        <dbReference type="Proteomes" id="UP000295673"/>
    </source>
</evidence>
<gene>
    <name evidence="4" type="ORF">BXY66_3191</name>
</gene>
<dbReference type="InterPro" id="IPR016181">
    <property type="entry name" value="Acyl_CoA_acyltransferase"/>
</dbReference>
<dbReference type="EMBL" id="SMGR01000003">
    <property type="protein sequence ID" value="TCL00548.1"/>
    <property type="molecule type" value="Genomic_DNA"/>
</dbReference>
<sequence>MLPRLAHDYEAEAIARLIDAAYQPYRDQGVILPDVSGGIDRAIAAGQVWVAGRAEVQGVLMVAIAPPKAHLMNVAVSPDARGKGLGGKLIGHAVALAKDAGCSEIALATHEDLASIIALYHHLGWQETGREGNRVMMSRTI</sequence>
<dbReference type="Pfam" id="PF00583">
    <property type="entry name" value="Acetyltransf_1"/>
    <property type="match status" value="1"/>
</dbReference>
<keyword evidence="2" id="KW-0012">Acyltransferase</keyword>
<dbReference type="AlphaFoldDB" id="A0A4R1N2T8"/>
<dbReference type="PROSITE" id="PS51186">
    <property type="entry name" value="GNAT"/>
    <property type="match status" value="1"/>
</dbReference>
<dbReference type="OrthoDB" id="281808at2"/>
<reference evidence="4 5" key="1">
    <citation type="submission" date="2019-03" db="EMBL/GenBank/DDBJ databases">
        <title>Genomic Encyclopedia of Archaeal and Bacterial Type Strains, Phase II (KMG-II): from individual species to whole genera.</title>
        <authorList>
            <person name="Goeker M."/>
        </authorList>
    </citation>
    <scope>NUCLEOTIDE SEQUENCE [LARGE SCALE GENOMIC DNA]</scope>
    <source>
        <strain evidence="4 5">DSM 26433</strain>
    </source>
</reference>
<accession>A0A4R1N2T8</accession>
<proteinExistence type="predicted"/>
<dbReference type="InterPro" id="IPR050832">
    <property type="entry name" value="Bact_Acetyltransf"/>
</dbReference>
<keyword evidence="5" id="KW-1185">Reference proteome</keyword>
<dbReference type="Proteomes" id="UP000295673">
    <property type="component" value="Unassembled WGS sequence"/>
</dbReference>
<dbReference type="SUPFAM" id="SSF55729">
    <property type="entry name" value="Acyl-CoA N-acyltransferases (Nat)"/>
    <property type="match status" value="1"/>
</dbReference>
<evidence type="ECO:0000256" key="2">
    <source>
        <dbReference type="ARBA" id="ARBA00023315"/>
    </source>
</evidence>
<feature type="domain" description="N-acetyltransferase" evidence="3">
    <location>
        <begin position="1"/>
        <end position="141"/>
    </location>
</feature>
<evidence type="ECO:0000259" key="3">
    <source>
        <dbReference type="PROSITE" id="PS51186"/>
    </source>
</evidence>
<organism evidence="4 5">
    <name type="scientific">Shimia isoporae</name>
    <dbReference type="NCBI Taxonomy" id="647720"/>
    <lineage>
        <taxon>Bacteria</taxon>
        <taxon>Pseudomonadati</taxon>
        <taxon>Pseudomonadota</taxon>
        <taxon>Alphaproteobacteria</taxon>
        <taxon>Rhodobacterales</taxon>
        <taxon>Roseobacteraceae</taxon>
    </lineage>
</organism>
<dbReference type="PANTHER" id="PTHR43877:SF1">
    <property type="entry name" value="ACETYLTRANSFERASE"/>
    <property type="match status" value="1"/>
</dbReference>
<dbReference type="RefSeq" id="WP_132861317.1">
    <property type="nucleotide sequence ID" value="NZ_SMGR01000003.1"/>
</dbReference>
<dbReference type="PANTHER" id="PTHR43877">
    <property type="entry name" value="AMINOALKYLPHOSPHONATE N-ACETYLTRANSFERASE-RELATED-RELATED"/>
    <property type="match status" value="1"/>
</dbReference>
<evidence type="ECO:0000256" key="1">
    <source>
        <dbReference type="ARBA" id="ARBA00022679"/>
    </source>
</evidence>
<keyword evidence="1 4" id="KW-0808">Transferase</keyword>